<protein>
    <submittedName>
        <fullName evidence="4">Uncharacterized protein</fullName>
    </submittedName>
</protein>
<dbReference type="Pfam" id="PF00153">
    <property type="entry name" value="Mito_carr"/>
    <property type="match status" value="1"/>
</dbReference>
<evidence type="ECO:0000256" key="3">
    <source>
        <dbReference type="ARBA" id="ARBA00023136"/>
    </source>
</evidence>
<evidence type="ECO:0000313" key="5">
    <source>
        <dbReference type="Proteomes" id="UP001165190"/>
    </source>
</evidence>
<sequence length="89" mass="9758">MASDISALITTPLGTIKTILKVLDREENGIRKPFPVSQTVQNLVKGILTACYRGLGPRCTSMSMPAATMMTTYEFLKRLSTMTQESLTS</sequence>
<dbReference type="PANTHER" id="PTHR46080:SF4">
    <property type="entry name" value="MITOCHONDRIAL CARRIER PROTEIN, EXPRESSED"/>
    <property type="match status" value="1"/>
</dbReference>
<proteinExistence type="predicted"/>
<dbReference type="PANTHER" id="PTHR46080">
    <property type="entry name" value="MITOCHONDRIAL SUBSTRATE CARRIER FAMILY PROTEIN J"/>
    <property type="match status" value="1"/>
</dbReference>
<dbReference type="AlphaFoldDB" id="A0A9W7IES9"/>
<dbReference type="InterPro" id="IPR018108">
    <property type="entry name" value="MCP_transmembrane"/>
</dbReference>
<dbReference type="InterPro" id="IPR023395">
    <property type="entry name" value="MCP_dom_sf"/>
</dbReference>
<dbReference type="OrthoDB" id="1722669at2759"/>
<accession>A0A9W7IES9</accession>
<keyword evidence="3" id="KW-0472">Membrane</keyword>
<name>A0A9W7IES9_HIBTR</name>
<evidence type="ECO:0000313" key="4">
    <source>
        <dbReference type="EMBL" id="GMI94980.1"/>
    </source>
</evidence>
<keyword evidence="2" id="KW-0812">Transmembrane</keyword>
<gene>
    <name evidence="4" type="ORF">HRI_003167300</name>
</gene>
<organism evidence="4 5">
    <name type="scientific">Hibiscus trionum</name>
    <name type="common">Flower of an hour</name>
    <dbReference type="NCBI Taxonomy" id="183268"/>
    <lineage>
        <taxon>Eukaryota</taxon>
        <taxon>Viridiplantae</taxon>
        <taxon>Streptophyta</taxon>
        <taxon>Embryophyta</taxon>
        <taxon>Tracheophyta</taxon>
        <taxon>Spermatophyta</taxon>
        <taxon>Magnoliopsida</taxon>
        <taxon>eudicotyledons</taxon>
        <taxon>Gunneridae</taxon>
        <taxon>Pentapetalae</taxon>
        <taxon>rosids</taxon>
        <taxon>malvids</taxon>
        <taxon>Malvales</taxon>
        <taxon>Malvaceae</taxon>
        <taxon>Malvoideae</taxon>
        <taxon>Hibiscus</taxon>
    </lineage>
</organism>
<evidence type="ECO:0000256" key="1">
    <source>
        <dbReference type="ARBA" id="ARBA00004141"/>
    </source>
</evidence>
<dbReference type="EMBL" id="BSYR01000026">
    <property type="protein sequence ID" value="GMI94980.1"/>
    <property type="molecule type" value="Genomic_DNA"/>
</dbReference>
<comment type="caution">
    <text evidence="4">The sequence shown here is derived from an EMBL/GenBank/DDBJ whole genome shotgun (WGS) entry which is preliminary data.</text>
</comment>
<keyword evidence="5" id="KW-1185">Reference proteome</keyword>
<dbReference type="GO" id="GO:0016020">
    <property type="term" value="C:membrane"/>
    <property type="evidence" value="ECO:0007669"/>
    <property type="project" value="UniProtKB-SubCell"/>
</dbReference>
<evidence type="ECO:0000256" key="2">
    <source>
        <dbReference type="ARBA" id="ARBA00022692"/>
    </source>
</evidence>
<dbReference type="Gene3D" id="1.50.40.10">
    <property type="entry name" value="Mitochondrial carrier domain"/>
    <property type="match status" value="1"/>
</dbReference>
<reference evidence="4" key="1">
    <citation type="submission" date="2023-05" db="EMBL/GenBank/DDBJ databases">
        <title>Genome and transcriptome analyses reveal genes involved in the formation of fine ridges on petal epidermal cells in Hibiscus trionum.</title>
        <authorList>
            <person name="Koshimizu S."/>
            <person name="Masuda S."/>
            <person name="Ishii T."/>
            <person name="Shirasu K."/>
            <person name="Hoshino A."/>
            <person name="Arita M."/>
        </authorList>
    </citation>
    <scope>NUCLEOTIDE SEQUENCE</scope>
    <source>
        <strain evidence="4">Hamamatsu line</strain>
    </source>
</reference>
<dbReference type="Proteomes" id="UP001165190">
    <property type="component" value="Unassembled WGS sequence"/>
</dbReference>
<comment type="subcellular location">
    <subcellularLocation>
        <location evidence="1">Membrane</location>
        <topology evidence="1">Multi-pass membrane protein</topology>
    </subcellularLocation>
</comment>
<dbReference type="SUPFAM" id="SSF103506">
    <property type="entry name" value="Mitochondrial carrier"/>
    <property type="match status" value="1"/>
</dbReference>